<dbReference type="Pfam" id="PF03573">
    <property type="entry name" value="OprD"/>
    <property type="match status" value="1"/>
</dbReference>
<keyword evidence="2" id="KW-0813">Transport</keyword>
<reference evidence="5 6" key="1">
    <citation type="submission" date="2021-05" db="EMBL/GenBank/DDBJ databases">
        <title>Complete genome of the cytokinin-producing biocontrol strain Pseudomonas fluorescens G20-18.</title>
        <authorList>
            <person name="Nielsen T.K."/>
            <person name="Mekureyaw M.F."/>
            <person name="Hansen L.H."/>
            <person name="Nicolaisen M.H."/>
            <person name="Roitsch T.G."/>
            <person name="Hennessy R.C."/>
        </authorList>
    </citation>
    <scope>NUCLEOTIDE SEQUENCE [LARGE SCALE GENOMIC DNA]</scope>
    <source>
        <strain evidence="5 6">G20-18</strain>
    </source>
</reference>
<dbReference type="PANTHER" id="PTHR34596">
    <property type="entry name" value="CHITOPORIN"/>
    <property type="match status" value="1"/>
</dbReference>
<evidence type="ECO:0000313" key="5">
    <source>
        <dbReference type="EMBL" id="QVW21906.1"/>
    </source>
</evidence>
<feature type="signal peptide" evidence="4">
    <location>
        <begin position="1"/>
        <end position="21"/>
    </location>
</feature>
<organism evidence="5 6">
    <name type="scientific">Pseudomonas hormoni</name>
    <dbReference type="NCBI Taxonomy" id="3093767"/>
    <lineage>
        <taxon>Bacteria</taxon>
        <taxon>Pseudomonadati</taxon>
        <taxon>Pseudomonadota</taxon>
        <taxon>Gammaproteobacteria</taxon>
        <taxon>Pseudomonadales</taxon>
        <taxon>Pseudomonadaceae</taxon>
        <taxon>Pseudomonas</taxon>
    </lineage>
</organism>
<dbReference type="Gene3D" id="2.40.160.10">
    <property type="entry name" value="Porin"/>
    <property type="match status" value="1"/>
</dbReference>
<keyword evidence="3 4" id="KW-0732">Signal</keyword>
<protein>
    <submittedName>
        <fullName evidence="5">OprD family outer membrane porin</fullName>
    </submittedName>
</protein>
<dbReference type="InterPro" id="IPR023614">
    <property type="entry name" value="Porin_dom_sf"/>
</dbReference>
<evidence type="ECO:0000256" key="2">
    <source>
        <dbReference type="ARBA" id="ARBA00022448"/>
    </source>
</evidence>
<dbReference type="PANTHER" id="PTHR34596:SF2">
    <property type="entry name" value="CHITOPORIN"/>
    <property type="match status" value="1"/>
</dbReference>
<evidence type="ECO:0000256" key="1">
    <source>
        <dbReference type="ARBA" id="ARBA00009075"/>
    </source>
</evidence>
<comment type="similarity">
    <text evidence="1">Belongs to the outer membrane porin (Opr) (TC 1.B.25) family.</text>
</comment>
<evidence type="ECO:0000256" key="3">
    <source>
        <dbReference type="ARBA" id="ARBA00022729"/>
    </source>
</evidence>
<dbReference type="InterPro" id="IPR005318">
    <property type="entry name" value="OM_porin_bac"/>
</dbReference>
<name>A0ABX8ERT3_9PSED</name>
<keyword evidence="6" id="KW-1185">Reference proteome</keyword>
<dbReference type="Proteomes" id="UP000681155">
    <property type="component" value="Chromosome"/>
</dbReference>
<evidence type="ECO:0000256" key="4">
    <source>
        <dbReference type="SAM" id="SignalP"/>
    </source>
</evidence>
<accession>A0ABX8ERT3</accession>
<dbReference type="EMBL" id="CP075566">
    <property type="protein sequence ID" value="QVW21906.1"/>
    <property type="molecule type" value="Genomic_DNA"/>
</dbReference>
<dbReference type="RefSeq" id="WP_214377772.1">
    <property type="nucleotide sequence ID" value="NZ_CP075566.1"/>
</dbReference>
<proteinExistence type="inferred from homology"/>
<sequence>MKSKNLPAAIIFTCFSIGADAADPTAHGFIEDSRATVSSRTMYYSNDNHDGGFDQREAGTALNLNFVSGFTQGTVGFGLDLESSVAVHLDGGRGHHPDNANTFFPSDSDGSSAHSWDRAGANIKARWSKTELAVGNIFTPNLPILTNTDARLVSQNFGGGVITSKEFDGLTLTAGKFDQSAGRATSNPTGLAVAGGTKDSNDFRFAGGDWKATKDLMFQYYFARLENYYKQNYLGLVHVLPLGADQSFKTDLRYFDSSSDGKNGEPGYRFNNNNGYARHPGEVDNKTWSAMFTYTLAGHALMLGHVSVSDDGGFVWLDQGTVTDGRNRPEGNGGSTFYLFTKAMVGTFSRAGEQTSFGQYSYDFAKVGVPGLKASVAYLRGEDIKNPRGGSDLSEWERDLRIDYSILNGPLKGFSTTLRHGTYRSDNTGIPNTDQTRLIFNYSYAFF</sequence>
<feature type="chain" id="PRO_5046091563" evidence="4">
    <location>
        <begin position="22"/>
        <end position="447"/>
    </location>
</feature>
<gene>
    <name evidence="5" type="ORF">KJF94_18680</name>
</gene>
<evidence type="ECO:0000313" key="6">
    <source>
        <dbReference type="Proteomes" id="UP000681155"/>
    </source>
</evidence>